<feature type="compositionally biased region" description="Basic and acidic residues" evidence="10">
    <location>
        <begin position="259"/>
        <end position="288"/>
    </location>
</feature>
<reference evidence="11" key="1">
    <citation type="submission" date="2020-03" db="EMBL/GenBank/DDBJ databases">
        <title>FDA dAtabase for Regulatory Grade micrObial Sequences (FDA-ARGOS): Supporting development and validation of Infectious Disease Dx tests.</title>
        <authorList>
            <person name="Campos J."/>
            <person name="Goldberg B."/>
            <person name="Tallon L."/>
            <person name="Sadzewicz L."/>
            <person name="Vavikolanu K."/>
            <person name="Mehta A."/>
            <person name="Aluvathingal J."/>
            <person name="Nadendla S."/>
            <person name="Nandy P."/>
            <person name="Geyer C."/>
            <person name="Yan Y."/>
            <person name="Sichtig H."/>
        </authorList>
    </citation>
    <scope>NUCLEOTIDE SEQUENCE [LARGE SCALE GENOMIC DNA]</scope>
    <source>
        <strain evidence="11">FDAARGOS_652</strain>
    </source>
</reference>
<dbReference type="GO" id="GO:0003712">
    <property type="term" value="F:transcription coregulator activity"/>
    <property type="evidence" value="ECO:0007669"/>
    <property type="project" value="InterPro"/>
</dbReference>
<proteinExistence type="inferred from homology"/>
<protein>
    <recommendedName>
        <fullName evidence="3 8">Mediator of RNA polymerase II transcription subunit 4</fullName>
    </recommendedName>
    <alternativeName>
        <fullName evidence="7 8">Mediator complex subunit 4</fullName>
    </alternativeName>
</protein>
<evidence type="ECO:0000256" key="1">
    <source>
        <dbReference type="ARBA" id="ARBA00004123"/>
    </source>
</evidence>
<feature type="compositionally biased region" description="Polar residues" evidence="10">
    <location>
        <begin position="37"/>
        <end position="63"/>
    </location>
</feature>
<dbReference type="PANTHER" id="PTHR13208">
    <property type="entry name" value="MEDIATOR OF RNA POLYMERASE II TRANSCRIPTION SUBUNIT 4"/>
    <property type="match status" value="1"/>
</dbReference>
<gene>
    <name evidence="8" type="primary">MED4</name>
    <name evidence="11" type="ORF">FOB60_003581</name>
</gene>
<comment type="subunit">
    <text evidence="8">Component of the Mediator complex.</text>
</comment>
<feature type="compositionally biased region" description="Polar residues" evidence="10">
    <location>
        <begin position="18"/>
        <end position="30"/>
    </location>
</feature>
<evidence type="ECO:0000256" key="3">
    <source>
        <dbReference type="ARBA" id="ARBA00020629"/>
    </source>
</evidence>
<evidence type="ECO:0000256" key="8">
    <source>
        <dbReference type="RuleBase" id="RU364141"/>
    </source>
</evidence>
<feature type="compositionally biased region" description="Polar residues" evidence="10">
    <location>
        <begin position="289"/>
        <end position="301"/>
    </location>
</feature>
<dbReference type="InterPro" id="IPR019258">
    <property type="entry name" value="Mediator_Med4"/>
</dbReference>
<feature type="region of interest" description="Disordered" evidence="10">
    <location>
        <begin position="258"/>
        <end position="317"/>
    </location>
</feature>
<evidence type="ECO:0000256" key="9">
    <source>
        <dbReference type="SAM" id="Coils"/>
    </source>
</evidence>
<keyword evidence="5 8" id="KW-0804">Transcription</keyword>
<dbReference type="GO" id="GO:0006357">
    <property type="term" value="P:regulation of transcription by RNA polymerase II"/>
    <property type="evidence" value="ECO:0007669"/>
    <property type="project" value="InterPro"/>
</dbReference>
<keyword evidence="6 8" id="KW-0539">Nucleus</keyword>
<evidence type="ECO:0000256" key="7">
    <source>
        <dbReference type="ARBA" id="ARBA00031257"/>
    </source>
</evidence>
<dbReference type="OrthoDB" id="1929813at2759"/>
<evidence type="ECO:0000256" key="2">
    <source>
        <dbReference type="ARBA" id="ARBA00009626"/>
    </source>
</evidence>
<dbReference type="GO" id="GO:0016592">
    <property type="term" value="C:mediator complex"/>
    <property type="evidence" value="ECO:0007669"/>
    <property type="project" value="InterPro"/>
</dbReference>
<keyword evidence="9" id="KW-0175">Coiled coil</keyword>
<comment type="subcellular location">
    <subcellularLocation>
        <location evidence="1 8">Nucleus</location>
    </subcellularLocation>
</comment>
<evidence type="ECO:0000256" key="4">
    <source>
        <dbReference type="ARBA" id="ARBA00023015"/>
    </source>
</evidence>
<organism evidence="11 12">
    <name type="scientific">Candida parapsilosis</name>
    <name type="common">Yeast</name>
    <dbReference type="NCBI Taxonomy" id="5480"/>
    <lineage>
        <taxon>Eukaryota</taxon>
        <taxon>Fungi</taxon>
        <taxon>Dikarya</taxon>
        <taxon>Ascomycota</taxon>
        <taxon>Saccharomycotina</taxon>
        <taxon>Pichiomycetes</taxon>
        <taxon>Debaryomycetaceae</taxon>
        <taxon>Candida/Lodderomyces clade</taxon>
        <taxon>Candida</taxon>
    </lineage>
</organism>
<evidence type="ECO:0000256" key="5">
    <source>
        <dbReference type="ARBA" id="ARBA00023163"/>
    </source>
</evidence>
<feature type="compositionally biased region" description="Acidic residues" evidence="10">
    <location>
        <begin position="304"/>
        <end position="317"/>
    </location>
</feature>
<dbReference type="GO" id="GO:0070847">
    <property type="term" value="C:core mediator complex"/>
    <property type="evidence" value="ECO:0007669"/>
    <property type="project" value="TreeGrafter"/>
</dbReference>
<comment type="caution">
    <text evidence="11">The sequence shown here is derived from an EMBL/GenBank/DDBJ whole genome shotgun (WGS) entry which is preliminary data.</text>
</comment>
<keyword evidence="8" id="KW-0010">Activator</keyword>
<comment type="similarity">
    <text evidence="2 8">Belongs to the Mediator complex subunit 4 family.</text>
</comment>
<evidence type="ECO:0000313" key="12">
    <source>
        <dbReference type="Proteomes" id="UP000590412"/>
    </source>
</evidence>
<comment type="function">
    <text evidence="8">Component of the Mediator complex, a coactivator involved in the regulated transcription of nearly all RNA polymerase II-dependent genes. Mediator functions as a bridge to convey information from gene-specific regulatory proteins to the basal RNA polymerase II transcription machinery. Mediator is recruited to promoters by direct interactions with regulatory proteins and serves as a scaffold for the assembly of a functional preinitiation complex with RNA polymerase II and the general transcription factors.</text>
</comment>
<name>A0A8X7NI88_CANPA</name>
<dbReference type="AlphaFoldDB" id="A0A8X7NI88"/>
<feature type="coiled-coil region" evidence="9">
    <location>
        <begin position="114"/>
        <end position="168"/>
    </location>
</feature>
<dbReference type="EMBL" id="JABWAB010000005">
    <property type="protein sequence ID" value="KAF6050913.1"/>
    <property type="molecule type" value="Genomic_DNA"/>
</dbReference>
<evidence type="ECO:0000313" key="11">
    <source>
        <dbReference type="EMBL" id="KAF6050913.1"/>
    </source>
</evidence>
<keyword evidence="4 8" id="KW-0805">Transcription regulation</keyword>
<sequence length="317" mass="35821">MLPHQRENSPFRSKPVSRVTSSTRLNQLAQESRGPLGNSSRPSTPGTYVPSSLNPSKYAPNTQDNIEDKIRSNEELAAFNSLPIVAKIGGFREALDTLSNGISHYKEDEFYTNMERIIETNTSLEKEVHELSKHKERSQELVRLSNLNKEFETKSKDYLKTLVQLRNDLKRLPSTADTDSELENLKSPVDVESILNYSMKLAKFTKAPTAVGNLSYQIHPNNYTWPAEDSLRRGMLAMSSLHANEIIKSELLEGEDAALDEKEGENVEHQSVETNKDQSHTKKDHIPKETQNSVKTESASQVDLDLDLFDPEDEYSD</sequence>
<feature type="region of interest" description="Disordered" evidence="10">
    <location>
        <begin position="1"/>
        <end position="63"/>
    </location>
</feature>
<evidence type="ECO:0000256" key="10">
    <source>
        <dbReference type="SAM" id="MobiDB-lite"/>
    </source>
</evidence>
<dbReference type="Proteomes" id="UP000590412">
    <property type="component" value="Unassembled WGS sequence"/>
</dbReference>
<dbReference type="PANTHER" id="PTHR13208:SF2">
    <property type="entry name" value="MEDIATOR OF RNA POLYMERASE II TRANSCRIPTION SUBUNIT 4"/>
    <property type="match status" value="1"/>
</dbReference>
<accession>A0A8X7NI88</accession>
<dbReference type="Pfam" id="PF10018">
    <property type="entry name" value="Med4"/>
    <property type="match status" value="1"/>
</dbReference>
<evidence type="ECO:0000256" key="6">
    <source>
        <dbReference type="ARBA" id="ARBA00023242"/>
    </source>
</evidence>